<name>A0A8X6TMS0_NEPPI</name>
<comment type="caution">
    <text evidence="1">The sequence shown here is derived from an EMBL/GenBank/DDBJ whole genome shotgun (WGS) entry which is preliminary data.</text>
</comment>
<dbReference type="Pfam" id="PF05380">
    <property type="entry name" value="Peptidase_A17"/>
    <property type="match status" value="1"/>
</dbReference>
<keyword evidence="2" id="KW-1185">Reference proteome</keyword>
<sequence>MLESINNFDIERRIVIEKSIQIVIHGFSDASESCFGLVGYCRSRCSTGGTISRLVTSRSREAPMKSLASSRLESYALLSYIKISENKPCNNDTENE</sequence>
<reference evidence="1" key="1">
    <citation type="submission" date="2020-08" db="EMBL/GenBank/DDBJ databases">
        <title>Multicomponent nature underlies the extraordinary mechanical properties of spider dragline silk.</title>
        <authorList>
            <person name="Kono N."/>
            <person name="Nakamura H."/>
            <person name="Mori M."/>
            <person name="Yoshida Y."/>
            <person name="Ohtoshi R."/>
            <person name="Malay A.D."/>
            <person name="Moran D.A.P."/>
            <person name="Tomita M."/>
            <person name="Numata K."/>
            <person name="Arakawa K."/>
        </authorList>
    </citation>
    <scope>NUCLEOTIDE SEQUENCE</scope>
</reference>
<evidence type="ECO:0000313" key="2">
    <source>
        <dbReference type="Proteomes" id="UP000887013"/>
    </source>
</evidence>
<organism evidence="1 2">
    <name type="scientific">Nephila pilipes</name>
    <name type="common">Giant wood spider</name>
    <name type="synonym">Nephila maculata</name>
    <dbReference type="NCBI Taxonomy" id="299642"/>
    <lineage>
        <taxon>Eukaryota</taxon>
        <taxon>Metazoa</taxon>
        <taxon>Ecdysozoa</taxon>
        <taxon>Arthropoda</taxon>
        <taxon>Chelicerata</taxon>
        <taxon>Arachnida</taxon>
        <taxon>Araneae</taxon>
        <taxon>Araneomorphae</taxon>
        <taxon>Entelegynae</taxon>
        <taxon>Araneoidea</taxon>
        <taxon>Nephilidae</taxon>
        <taxon>Nephila</taxon>
    </lineage>
</organism>
<proteinExistence type="predicted"/>
<dbReference type="AlphaFoldDB" id="A0A8X6TMS0"/>
<dbReference type="EMBL" id="BMAW01061644">
    <property type="protein sequence ID" value="GFT32204.1"/>
    <property type="molecule type" value="Genomic_DNA"/>
</dbReference>
<protein>
    <submittedName>
        <fullName evidence="1">Uncharacterized protein</fullName>
    </submittedName>
</protein>
<evidence type="ECO:0000313" key="1">
    <source>
        <dbReference type="EMBL" id="GFT32204.1"/>
    </source>
</evidence>
<accession>A0A8X6TMS0</accession>
<gene>
    <name evidence="1" type="ORF">NPIL_640661</name>
</gene>
<dbReference type="Proteomes" id="UP000887013">
    <property type="component" value="Unassembled WGS sequence"/>
</dbReference>
<dbReference type="InterPro" id="IPR008042">
    <property type="entry name" value="Retrotrans_Pao"/>
</dbReference>